<evidence type="ECO:0000256" key="5">
    <source>
        <dbReference type="ARBA" id="ARBA00023242"/>
    </source>
</evidence>
<reference evidence="7 8" key="1">
    <citation type="submission" date="2022-01" db="EMBL/GenBank/DDBJ databases">
        <title>A chromosomal length assembly of Cordylochernes scorpioides.</title>
        <authorList>
            <person name="Zeh D."/>
            <person name="Zeh J."/>
        </authorList>
    </citation>
    <scope>NUCLEOTIDE SEQUENCE [LARGE SCALE GENOMIC DNA]</scope>
    <source>
        <strain evidence="7">IN4F17</strain>
        <tissue evidence="7">Whole Body</tissue>
    </source>
</reference>
<evidence type="ECO:0000313" key="8">
    <source>
        <dbReference type="Proteomes" id="UP001235939"/>
    </source>
</evidence>
<accession>A0ABY6JWU8</accession>
<feature type="region of interest" description="Disordered" evidence="6">
    <location>
        <begin position="45"/>
        <end position="84"/>
    </location>
</feature>
<sequence length="231" mass="25810">MYCEPTKVLVQAAILQHTADYIYQLEQEKTRLLSQNCQLKRLLQSQMGGDSDGSDSPLPKRLKHESTESSDEGIGNMSPKEPPEELRREMVELRLQLERERKLRLVLEEHSAAAAAADNQVSSEESPSEDNSPPVKSEPLSPVTELPQDLSAPPKEDPTPLYHHHASTSRQNLETIVEAIRHLEGDHLFSDTTKEEGSCPKLNQALLLGSSDFRHKVITQLRPGVIVTNHS</sequence>
<dbReference type="PANTHER" id="PTHR15741:SF27">
    <property type="entry name" value="TRANSCRIPTION FACTOR AP-4"/>
    <property type="match status" value="1"/>
</dbReference>
<proteinExistence type="predicted"/>
<evidence type="ECO:0000256" key="3">
    <source>
        <dbReference type="ARBA" id="ARBA00023125"/>
    </source>
</evidence>
<evidence type="ECO:0000256" key="6">
    <source>
        <dbReference type="SAM" id="MobiDB-lite"/>
    </source>
</evidence>
<feature type="compositionally biased region" description="Low complexity" evidence="6">
    <location>
        <begin position="114"/>
        <end position="134"/>
    </location>
</feature>
<keyword evidence="8" id="KW-1185">Reference proteome</keyword>
<dbReference type="InterPro" id="IPR052207">
    <property type="entry name" value="Max-like/E-box_TFs"/>
</dbReference>
<feature type="region of interest" description="Disordered" evidence="6">
    <location>
        <begin position="114"/>
        <end position="170"/>
    </location>
</feature>
<protein>
    <submittedName>
        <fullName evidence="7">TFAP4</fullName>
    </submittedName>
</protein>
<keyword evidence="2" id="KW-0805">Transcription regulation</keyword>
<dbReference type="Proteomes" id="UP001235939">
    <property type="component" value="Chromosome 01"/>
</dbReference>
<name>A0ABY6JWU8_9ARAC</name>
<evidence type="ECO:0000256" key="4">
    <source>
        <dbReference type="ARBA" id="ARBA00023163"/>
    </source>
</evidence>
<dbReference type="EMBL" id="CP092863">
    <property type="protein sequence ID" value="UYV61106.1"/>
    <property type="molecule type" value="Genomic_DNA"/>
</dbReference>
<evidence type="ECO:0000313" key="7">
    <source>
        <dbReference type="EMBL" id="UYV61106.1"/>
    </source>
</evidence>
<organism evidence="7 8">
    <name type="scientific">Cordylochernes scorpioides</name>
    <dbReference type="NCBI Taxonomy" id="51811"/>
    <lineage>
        <taxon>Eukaryota</taxon>
        <taxon>Metazoa</taxon>
        <taxon>Ecdysozoa</taxon>
        <taxon>Arthropoda</taxon>
        <taxon>Chelicerata</taxon>
        <taxon>Arachnida</taxon>
        <taxon>Pseudoscorpiones</taxon>
        <taxon>Cheliferoidea</taxon>
        <taxon>Chernetidae</taxon>
        <taxon>Cordylochernes</taxon>
    </lineage>
</organism>
<comment type="subcellular location">
    <subcellularLocation>
        <location evidence="1">Nucleus</location>
    </subcellularLocation>
</comment>
<dbReference type="PANTHER" id="PTHR15741">
    <property type="entry name" value="BASIC HELIX-LOOP-HELIX ZIP TRANSCRIPTION FACTOR"/>
    <property type="match status" value="1"/>
</dbReference>
<keyword evidence="3" id="KW-0238">DNA-binding</keyword>
<keyword evidence="4" id="KW-0804">Transcription</keyword>
<evidence type="ECO:0000256" key="2">
    <source>
        <dbReference type="ARBA" id="ARBA00023015"/>
    </source>
</evidence>
<keyword evidence="5" id="KW-0539">Nucleus</keyword>
<gene>
    <name evidence="7" type="ORF">LAZ67_1003446</name>
</gene>
<evidence type="ECO:0000256" key="1">
    <source>
        <dbReference type="ARBA" id="ARBA00004123"/>
    </source>
</evidence>